<evidence type="ECO:0000313" key="2">
    <source>
        <dbReference type="Proteomes" id="UP001230649"/>
    </source>
</evidence>
<protein>
    <submittedName>
        <fullName evidence="1">Uncharacterized protein</fullName>
    </submittedName>
</protein>
<organism evidence="1 2">
    <name type="scientific">Naganishia adeliensis</name>
    <dbReference type="NCBI Taxonomy" id="92952"/>
    <lineage>
        <taxon>Eukaryota</taxon>
        <taxon>Fungi</taxon>
        <taxon>Dikarya</taxon>
        <taxon>Basidiomycota</taxon>
        <taxon>Agaricomycotina</taxon>
        <taxon>Tremellomycetes</taxon>
        <taxon>Filobasidiales</taxon>
        <taxon>Filobasidiaceae</taxon>
        <taxon>Naganishia</taxon>
    </lineage>
</organism>
<gene>
    <name evidence="1" type="ORF">QFC20_006891</name>
</gene>
<dbReference type="EMBL" id="JASBWS010000138">
    <property type="protein sequence ID" value="KAJ9094389.1"/>
    <property type="molecule type" value="Genomic_DNA"/>
</dbReference>
<sequence length="386" mass="41510">MRSNGTGWSRTVKETEMIQITVSGDLHNLPDCQLILSYVAAAYQPPSGPDRKNAAAIPRHYQTVSKKAQEEKVKRQQEARARKEANKAMKKGSESSSDRSKSSMGKDDEPLAEIKGSNSSENKPYSGLSNVPALSPPTPSVQTHSAPYAPGPSMARSVSHNTTLVTPDENSVNSQTRMGSQPSTSLHPSALHSIYSQSVSGKQEYLTGPYSTHDTRPQTGQLPYSTSSTGVAVGQFSWQTGHYATTPSGPSSGSDSNLLGPEGGVRSVEAMVTPNNPYAMFPAPSAVAKATAPKPTRRSKDYFDGVVLSDTRVHSIADVDSTMSDISIDPTIDSQQSSTHRPVFTMPFGNSDTPTELPVNPLMDNMKGPWQRCPNNNNINPTNMEE</sequence>
<keyword evidence="2" id="KW-1185">Reference proteome</keyword>
<accession>A0ACC2V4X0</accession>
<name>A0ACC2V4X0_9TREE</name>
<evidence type="ECO:0000313" key="1">
    <source>
        <dbReference type="EMBL" id="KAJ9094389.1"/>
    </source>
</evidence>
<proteinExistence type="predicted"/>
<dbReference type="Proteomes" id="UP001230649">
    <property type="component" value="Unassembled WGS sequence"/>
</dbReference>
<comment type="caution">
    <text evidence="1">The sequence shown here is derived from an EMBL/GenBank/DDBJ whole genome shotgun (WGS) entry which is preliminary data.</text>
</comment>
<reference evidence="1" key="1">
    <citation type="submission" date="2023-04" db="EMBL/GenBank/DDBJ databases">
        <title>Draft Genome sequencing of Naganishia species isolated from polar environments using Oxford Nanopore Technology.</title>
        <authorList>
            <person name="Leo P."/>
            <person name="Venkateswaran K."/>
        </authorList>
    </citation>
    <scope>NUCLEOTIDE SEQUENCE</scope>
    <source>
        <strain evidence="1">MNA-CCFEE 5262</strain>
    </source>
</reference>